<dbReference type="Gene3D" id="3.40.50.300">
    <property type="entry name" value="P-loop containing nucleotide triphosphate hydrolases"/>
    <property type="match status" value="1"/>
</dbReference>
<sequence length="371" mass="41064">MSDPTPERQPERLTRPDAERARGHHKIFVGAAAGVGKTYRALTELREHREAGQDAIIGVLETHGRQDTARAADGLPIQPRREVKYKGVQLSEMDLAGLLERRPDMVLVDELAHSNAPGSKNEKRYEDVEELLQAGINVISTVNIQHLESLNDLVARLTGVRVRERVPDHVVQDADEVILVDVTPQVLQDRLRAGKIYAADKVEQALKNFFTDENLGALRELALRQVAEAVQAETEETTEHSSGVKERILVALGAEPESGRLLRRGGRMAKRLGGDLIALYVSTGRLSRDQSKTLDGLRAITESLGGTFVTAPARGGVGHTLVQYVREHGVTQVILGESSRTRFQEFLRGSIIHQVLRDTRNVDVYVISRDK</sequence>
<accession>E8U858</accession>
<dbReference type="InterPro" id="IPR014729">
    <property type="entry name" value="Rossmann-like_a/b/a_fold"/>
</dbReference>
<dbReference type="InterPro" id="IPR006016">
    <property type="entry name" value="UspA"/>
</dbReference>
<dbReference type="InterPro" id="IPR027417">
    <property type="entry name" value="P-loop_NTPase"/>
</dbReference>
<keyword evidence="1" id="KW-0808">Transferase</keyword>
<dbReference type="PANTHER" id="PTHR45569:SF1">
    <property type="entry name" value="SENSOR PROTEIN KDPD"/>
    <property type="match status" value="1"/>
</dbReference>
<dbReference type="RefSeq" id="WP_013556752.1">
    <property type="nucleotide sequence ID" value="NC_014958.1"/>
</dbReference>
<name>E8U858_DEIML</name>
<evidence type="ECO:0000259" key="5">
    <source>
        <dbReference type="Pfam" id="PF00582"/>
    </source>
</evidence>
<dbReference type="Pfam" id="PF02702">
    <property type="entry name" value="KdpD"/>
    <property type="match status" value="1"/>
</dbReference>
<dbReference type="GO" id="GO:0000155">
    <property type="term" value="F:phosphorelay sensor kinase activity"/>
    <property type="evidence" value="ECO:0007669"/>
    <property type="project" value="InterPro"/>
</dbReference>
<dbReference type="EMBL" id="CP002454">
    <property type="protein sequence ID" value="ADV67247.1"/>
    <property type="molecule type" value="Genomic_DNA"/>
</dbReference>
<keyword evidence="8" id="KW-1185">Reference proteome</keyword>
<reference evidence="7 8" key="1">
    <citation type="journal article" date="2011" name="Stand. Genomic Sci.">
        <title>Complete genome sequence of Deinococcus maricopensis type strain (LB-34).</title>
        <authorList>
            <person name="Pukall R."/>
            <person name="Zeytun A."/>
            <person name="Lucas S."/>
            <person name="Lapidus A."/>
            <person name="Hammon N."/>
            <person name="Deshpande S."/>
            <person name="Nolan M."/>
            <person name="Cheng J.F."/>
            <person name="Pitluck S."/>
            <person name="Liolios K."/>
            <person name="Pagani I."/>
            <person name="Mikhailova N."/>
            <person name="Ivanova N."/>
            <person name="Mavromatis K."/>
            <person name="Pati A."/>
            <person name="Tapia R."/>
            <person name="Han C."/>
            <person name="Goodwin L."/>
            <person name="Chen A."/>
            <person name="Palaniappan K."/>
            <person name="Land M."/>
            <person name="Hauser L."/>
            <person name="Chang Y.J."/>
            <person name="Jeffries C.D."/>
            <person name="Brambilla E.M."/>
            <person name="Rohde M."/>
            <person name="Goker M."/>
            <person name="Detter J.C."/>
            <person name="Woyke T."/>
            <person name="Bristow J."/>
            <person name="Eisen J.A."/>
            <person name="Markowitz V."/>
            <person name="Hugenholtz P."/>
            <person name="Kyrpides N.C."/>
            <person name="Klenk H.P."/>
        </authorList>
    </citation>
    <scope>NUCLEOTIDE SEQUENCE [LARGE SCALE GENOMIC DNA]</scope>
    <source>
        <strain evidence="8">DSM 21211 / LMG 22137 / NRRL B-23946 / LB-34</strain>
    </source>
</reference>
<organism evidence="7 8">
    <name type="scientific">Deinococcus maricopensis (strain DSM 21211 / LMG 22137 / NRRL B-23946 / LB-34)</name>
    <dbReference type="NCBI Taxonomy" id="709986"/>
    <lineage>
        <taxon>Bacteria</taxon>
        <taxon>Thermotogati</taxon>
        <taxon>Deinococcota</taxon>
        <taxon>Deinococci</taxon>
        <taxon>Deinococcales</taxon>
        <taxon>Deinococcaceae</taxon>
        <taxon>Deinococcus</taxon>
    </lineage>
</organism>
<reference evidence="8" key="2">
    <citation type="submission" date="2011-01" db="EMBL/GenBank/DDBJ databases">
        <title>The complete genome of Deinococcus maricopensis DSM 21211.</title>
        <authorList>
            <consortium name="US DOE Joint Genome Institute (JGI-PGF)"/>
            <person name="Lucas S."/>
            <person name="Copeland A."/>
            <person name="Lapidus A."/>
            <person name="Goodwin L."/>
            <person name="Pitluck S."/>
            <person name="Kyrpides N."/>
            <person name="Mavromatis K."/>
            <person name="Pagani I."/>
            <person name="Ivanova N."/>
            <person name="Ovchinnikova G."/>
            <person name="Zeytun A."/>
            <person name="Detter J.C."/>
            <person name="Han C."/>
            <person name="Land M."/>
            <person name="Hauser L."/>
            <person name="Markowitz V."/>
            <person name="Cheng J.-F."/>
            <person name="Hugenholtz P."/>
            <person name="Woyke T."/>
            <person name="Wu D."/>
            <person name="Pukall R."/>
            <person name="Gehrich-Schroeter G."/>
            <person name="Brambilla E."/>
            <person name="Klenk H.-P."/>
            <person name="Eisen J.A."/>
        </authorList>
    </citation>
    <scope>NUCLEOTIDE SEQUENCE [LARGE SCALE GENOMIC DNA]</scope>
    <source>
        <strain evidence="8">DSM 21211 / LMG 22137 / NRRL B-23946 / LB-34</strain>
    </source>
</reference>
<keyword evidence="3" id="KW-0902">Two-component regulatory system</keyword>
<feature type="domain" description="UspA" evidence="5">
    <location>
        <begin position="246"/>
        <end position="359"/>
    </location>
</feature>
<dbReference type="InterPro" id="IPR003852">
    <property type="entry name" value="Sig_transdc_His_kinase_KdpD_N"/>
</dbReference>
<evidence type="ECO:0000256" key="4">
    <source>
        <dbReference type="SAM" id="MobiDB-lite"/>
    </source>
</evidence>
<dbReference type="GO" id="GO:0005737">
    <property type="term" value="C:cytoplasm"/>
    <property type="evidence" value="ECO:0007669"/>
    <property type="project" value="UniProtKB-ARBA"/>
</dbReference>
<evidence type="ECO:0000256" key="3">
    <source>
        <dbReference type="ARBA" id="ARBA00023012"/>
    </source>
</evidence>
<evidence type="ECO:0000256" key="1">
    <source>
        <dbReference type="ARBA" id="ARBA00022679"/>
    </source>
</evidence>
<dbReference type="OrthoDB" id="9806130at2"/>
<dbReference type="InterPro" id="IPR052023">
    <property type="entry name" value="Histidine_kinase_KdpD"/>
</dbReference>
<evidence type="ECO:0000259" key="6">
    <source>
        <dbReference type="Pfam" id="PF02702"/>
    </source>
</evidence>
<gene>
    <name evidence="7" type="ordered locus">Deima_1598</name>
</gene>
<dbReference type="Gene3D" id="3.40.50.620">
    <property type="entry name" value="HUPs"/>
    <property type="match status" value="1"/>
</dbReference>
<evidence type="ECO:0000313" key="8">
    <source>
        <dbReference type="Proteomes" id="UP000008635"/>
    </source>
</evidence>
<dbReference type="AlphaFoldDB" id="E8U858"/>
<protein>
    <submittedName>
        <fullName evidence="7">Osmosensitive K channel His kinase sensor</fullName>
    </submittedName>
</protein>
<dbReference type="SUPFAM" id="SSF52402">
    <property type="entry name" value="Adenine nucleotide alpha hydrolases-like"/>
    <property type="match status" value="1"/>
</dbReference>
<dbReference type="STRING" id="709986.Deima_1598"/>
<dbReference type="Pfam" id="PF00582">
    <property type="entry name" value="Usp"/>
    <property type="match status" value="1"/>
</dbReference>
<dbReference type="FunFam" id="3.40.50.300:FF:000483">
    <property type="entry name" value="Sensor histidine kinase KdpD"/>
    <property type="match status" value="1"/>
</dbReference>
<dbReference type="HOGENOM" id="CLU_000445_113_4_0"/>
<dbReference type="PANTHER" id="PTHR45569">
    <property type="entry name" value="SENSOR PROTEIN KDPD"/>
    <property type="match status" value="1"/>
</dbReference>
<dbReference type="eggNOG" id="COG2205">
    <property type="taxonomic scope" value="Bacteria"/>
</dbReference>
<feature type="region of interest" description="Disordered" evidence="4">
    <location>
        <begin position="1"/>
        <end position="22"/>
    </location>
</feature>
<dbReference type="Proteomes" id="UP000008635">
    <property type="component" value="Chromosome"/>
</dbReference>
<dbReference type="GO" id="GO:0005886">
    <property type="term" value="C:plasma membrane"/>
    <property type="evidence" value="ECO:0007669"/>
    <property type="project" value="TreeGrafter"/>
</dbReference>
<keyword evidence="2 7" id="KW-0418">Kinase</keyword>
<dbReference type="KEGG" id="dmr:Deima_1598"/>
<feature type="compositionally biased region" description="Basic and acidic residues" evidence="4">
    <location>
        <begin position="1"/>
        <end position="21"/>
    </location>
</feature>
<proteinExistence type="predicted"/>
<evidence type="ECO:0000313" key="7">
    <source>
        <dbReference type="EMBL" id="ADV67247.1"/>
    </source>
</evidence>
<evidence type="ECO:0000256" key="2">
    <source>
        <dbReference type="ARBA" id="ARBA00022777"/>
    </source>
</evidence>
<feature type="domain" description="Signal transduction histidine kinase osmosensitive K+ channel sensor N-terminal" evidence="6">
    <location>
        <begin position="22"/>
        <end position="230"/>
    </location>
</feature>